<evidence type="ECO:0000313" key="3">
    <source>
        <dbReference type="Proteomes" id="UP001370348"/>
    </source>
</evidence>
<dbReference type="NCBIfam" id="NF040603">
    <property type="entry name" value="choice_anch_P"/>
    <property type="match status" value="1"/>
</dbReference>
<gene>
    <name evidence="2" type="ORF">LZC94_43780</name>
</gene>
<evidence type="ECO:0008006" key="4">
    <source>
        <dbReference type="Google" id="ProtNLM"/>
    </source>
</evidence>
<dbReference type="Proteomes" id="UP001370348">
    <property type="component" value="Chromosome"/>
</dbReference>
<keyword evidence="3" id="KW-1185">Reference proteome</keyword>
<dbReference type="RefSeq" id="WP_394824358.1">
    <property type="nucleotide sequence ID" value="NZ_CP089984.1"/>
</dbReference>
<evidence type="ECO:0000256" key="1">
    <source>
        <dbReference type="SAM" id="MobiDB-lite"/>
    </source>
</evidence>
<reference evidence="2 3" key="1">
    <citation type="submission" date="2021-12" db="EMBL/GenBank/DDBJ databases">
        <title>Discovery of the Pendulisporaceae a myxobacterial family with distinct sporulation behavior and unique specialized metabolism.</title>
        <authorList>
            <person name="Garcia R."/>
            <person name="Popoff A."/>
            <person name="Bader C.D."/>
            <person name="Loehr J."/>
            <person name="Walesch S."/>
            <person name="Walt C."/>
            <person name="Boldt J."/>
            <person name="Bunk B."/>
            <person name="Haeckl F.J.F.P.J."/>
            <person name="Gunesch A.P."/>
            <person name="Birkelbach J."/>
            <person name="Nuebel U."/>
            <person name="Pietschmann T."/>
            <person name="Bach T."/>
            <person name="Mueller R."/>
        </authorList>
    </citation>
    <scope>NUCLEOTIDE SEQUENCE [LARGE SCALE GENOMIC DNA]</scope>
    <source>
        <strain evidence="2 3">MSr11954</strain>
    </source>
</reference>
<sequence>MIGFFAATMGIMGCASGDTGSSSSDQLTGDPAAQAAKGGKPKSISGRAVAVRVNLGKPHGPTSFANLIPEKLSSDTGELGQDGAAIAKTVARVNAGNLTRDAAANASTQGTDSGATSRASVAAGTLLNAEAEGLLADVLSDNADVGVLDLDLRKLLENLGLKDLLDGLFGDDGALTLGISYTAADTSASAWCDSKGNAQTKASSTIAEVKINGKPITIGVGPNAEINLKDVLGLDLGRIVVNFQAADGGTIDAAALYVELLNSIEAEVAQVHADVTCAHGDH</sequence>
<feature type="region of interest" description="Disordered" evidence="1">
    <location>
        <begin position="17"/>
        <end position="41"/>
    </location>
</feature>
<protein>
    <recommendedName>
        <fullName evidence="4">Lipoprotein</fullName>
    </recommendedName>
</protein>
<name>A0ABZ2LV21_9BACT</name>
<dbReference type="EMBL" id="CP089984">
    <property type="protein sequence ID" value="WXB14733.1"/>
    <property type="molecule type" value="Genomic_DNA"/>
</dbReference>
<feature type="compositionally biased region" description="Low complexity" evidence="1">
    <location>
        <begin position="31"/>
        <end position="41"/>
    </location>
</feature>
<proteinExistence type="predicted"/>
<feature type="compositionally biased region" description="Polar residues" evidence="1">
    <location>
        <begin position="18"/>
        <end position="27"/>
    </location>
</feature>
<evidence type="ECO:0000313" key="2">
    <source>
        <dbReference type="EMBL" id="WXB14733.1"/>
    </source>
</evidence>
<organism evidence="2 3">
    <name type="scientific">Pendulispora albinea</name>
    <dbReference type="NCBI Taxonomy" id="2741071"/>
    <lineage>
        <taxon>Bacteria</taxon>
        <taxon>Pseudomonadati</taxon>
        <taxon>Myxococcota</taxon>
        <taxon>Myxococcia</taxon>
        <taxon>Myxococcales</taxon>
        <taxon>Sorangiineae</taxon>
        <taxon>Pendulisporaceae</taxon>
        <taxon>Pendulispora</taxon>
    </lineage>
</organism>
<accession>A0ABZ2LV21</accession>